<proteinExistence type="inferred from homology"/>
<dbReference type="Gene3D" id="3.80.10.10">
    <property type="entry name" value="Ribonuclease Inhibitor"/>
    <property type="match status" value="4"/>
</dbReference>
<keyword evidence="5" id="KW-0723">Serine/threonine-protein kinase</keyword>
<dbReference type="PROSITE" id="PS00107">
    <property type="entry name" value="PROTEIN_KINASE_ATP"/>
    <property type="match status" value="1"/>
</dbReference>
<evidence type="ECO:0000256" key="14">
    <source>
        <dbReference type="ARBA" id="ARBA00022840"/>
    </source>
</evidence>
<evidence type="ECO:0000256" key="6">
    <source>
        <dbReference type="ARBA" id="ARBA00022553"/>
    </source>
</evidence>
<evidence type="ECO:0000256" key="19">
    <source>
        <dbReference type="PROSITE-ProRule" id="PRU10141"/>
    </source>
</evidence>
<evidence type="ECO:0000256" key="5">
    <source>
        <dbReference type="ARBA" id="ARBA00022527"/>
    </source>
</evidence>
<keyword evidence="15 20" id="KW-1133">Transmembrane helix</keyword>
<dbReference type="GO" id="GO:0048608">
    <property type="term" value="P:reproductive structure development"/>
    <property type="evidence" value="ECO:0007669"/>
    <property type="project" value="UniProtKB-ARBA"/>
</dbReference>
<keyword evidence="8" id="KW-0808">Transferase</keyword>
<evidence type="ECO:0000256" key="11">
    <source>
        <dbReference type="ARBA" id="ARBA00022737"/>
    </source>
</evidence>
<evidence type="ECO:0000256" key="10">
    <source>
        <dbReference type="ARBA" id="ARBA00022729"/>
    </source>
</evidence>
<name>A0A7I4DZJ0_PHYPA</name>
<dbReference type="EMBL" id="ABEU02000006">
    <property type="status" value="NOT_ANNOTATED_CDS"/>
    <property type="molecule type" value="Genomic_DNA"/>
</dbReference>
<dbReference type="RefSeq" id="XP_073391059.1">
    <property type="nucleotide sequence ID" value="XM_073534958.1"/>
</dbReference>
<feature type="signal peptide" evidence="21">
    <location>
        <begin position="1"/>
        <end position="33"/>
    </location>
</feature>
<sequence length="1002" mass="109910">MTNNLVMATSFLGLQALWCNVILLLLSQDIALAQTLPEAQILIAFRNSLVDEKNALLNWQESSTSPCTWTGVSCTSDGYVTGVDLSSMNLKGGEELHIPLCHLPNLISLQLQENCFSGPLPSELSNCTNLEHLNLGANNFGGAVPAQIMSSLPKLKYLNLSMNNFTGALPDAVGNLRNLQSLDLIAMGLSEGLPAELGQLVEIQHLALSWNSFAPEFTLPDTIMHLQRLRWFECAGCGISGALPTWLGELQNLEYLDLSNNLLTGAIPASLMSLQNLQWLELYKNKITGQIPLGIWNLTSLTDLDVSDNLLTGAIPDGIARLENLAVLHLQNNCFEGPMPSSIANLTKLYDVKLYMNKLNGTIPSTLGRNSPLLQFDVSNNQFHGQIPPTLCAQGVLWRLILFNNTLTGNVPESYGNCSSLIRIRMFGNHLSGGLPDALWGLVNLNLLEIYDNELEGNIPAAIANATNLSSLKINNNRFTGRLPPELGHLKKIERFHAHHNNFSGEIPSEIGNLGSSLTDLYLDANSLSGEVPTQIGNLINLVYLGLSSNRLTGPLPPVITNLENLIFLDVSHNFLSGDLSSTISNLNIDRFVTFNCSYNRFSGRFAARSIDLLSLDWFIGNPDICMAGSNCHEMDAHHSTQTLKKSVIVSVVSIAAVFSLAALILIALTNKCFGKGPRNVAKLDSYSSERQPFAPWSITLFHQVSITYKELMECLDEENVIGSGGGGEVYKATLRSGQEIAIKKLWEAGKGMDLHENGFKAEVDTLGTIRHRNIVKLLCCCSSFTTNFLVYEYMPNGSLGEFLHGASKDSTLSDWSVRYKIAVGAAQGLAYLHHDCVPQILHRDIKSNNILLDDEYEARIADFGLAKGLDDDASMSVVAGSYGYIAPEYAYTLNVDEKTDVYSFGVVLMELITGRRPVAAEFGDAMDIVRWVSKQRREHGDSVVVELLDQRIAALSSFQAQMMSVFNIAVVCTQILPKERPTMRQVADMLIDAQKSETETY</sequence>
<evidence type="ECO:0000256" key="1">
    <source>
        <dbReference type="ARBA" id="ARBA00004162"/>
    </source>
</evidence>
<evidence type="ECO:0000256" key="15">
    <source>
        <dbReference type="ARBA" id="ARBA00022989"/>
    </source>
</evidence>
<keyword evidence="14 19" id="KW-0067">ATP-binding</keyword>
<dbReference type="InterPro" id="IPR003591">
    <property type="entry name" value="Leu-rich_rpt_typical-subtyp"/>
</dbReference>
<dbReference type="GO" id="GO:0048367">
    <property type="term" value="P:shoot system development"/>
    <property type="evidence" value="ECO:0007669"/>
    <property type="project" value="UniProtKB-ARBA"/>
</dbReference>
<keyword evidence="7" id="KW-0433">Leucine-rich repeat</keyword>
<dbReference type="GO" id="GO:0005524">
    <property type="term" value="F:ATP binding"/>
    <property type="evidence" value="ECO:0007669"/>
    <property type="project" value="UniProtKB-UniRule"/>
</dbReference>
<dbReference type="Gramene" id="Pp3c6_22000V3.3">
    <property type="protein sequence ID" value="Pp3c6_22000V3.3"/>
    <property type="gene ID" value="Pp3c6_22000"/>
</dbReference>
<comment type="similarity">
    <text evidence="2">Belongs to the protein kinase superfamily. Ser/Thr protein kinase family.</text>
</comment>
<dbReference type="SMART" id="SM00369">
    <property type="entry name" value="LRR_TYP"/>
    <property type="match status" value="5"/>
</dbReference>
<dbReference type="Proteomes" id="UP000006727">
    <property type="component" value="Chromosome 6"/>
</dbReference>
<evidence type="ECO:0000256" key="20">
    <source>
        <dbReference type="SAM" id="Phobius"/>
    </source>
</evidence>
<evidence type="ECO:0000259" key="22">
    <source>
        <dbReference type="PROSITE" id="PS50011"/>
    </source>
</evidence>
<evidence type="ECO:0000256" key="21">
    <source>
        <dbReference type="SAM" id="SignalP"/>
    </source>
</evidence>
<dbReference type="GeneID" id="112283967"/>
<keyword evidence="6" id="KW-0597">Phosphoprotein</keyword>
<dbReference type="GO" id="GO:0004674">
    <property type="term" value="F:protein serine/threonine kinase activity"/>
    <property type="evidence" value="ECO:0007669"/>
    <property type="project" value="UniProtKB-KW"/>
</dbReference>
<dbReference type="Gene3D" id="1.10.510.10">
    <property type="entry name" value="Transferase(Phosphotransferase) domain 1"/>
    <property type="match status" value="1"/>
</dbReference>
<reference evidence="23 24" key="2">
    <citation type="journal article" date="2018" name="Plant J.">
        <title>The Physcomitrella patens chromosome-scale assembly reveals moss genome structure and evolution.</title>
        <authorList>
            <person name="Lang D."/>
            <person name="Ullrich K.K."/>
            <person name="Murat F."/>
            <person name="Fuchs J."/>
            <person name="Jenkins J."/>
            <person name="Haas F.B."/>
            <person name="Piednoel M."/>
            <person name="Gundlach H."/>
            <person name="Van Bel M."/>
            <person name="Meyberg R."/>
            <person name="Vives C."/>
            <person name="Morata J."/>
            <person name="Symeonidi A."/>
            <person name="Hiss M."/>
            <person name="Muchero W."/>
            <person name="Kamisugi Y."/>
            <person name="Saleh O."/>
            <person name="Blanc G."/>
            <person name="Decker E.L."/>
            <person name="van Gessel N."/>
            <person name="Grimwood J."/>
            <person name="Hayes R.D."/>
            <person name="Graham S.W."/>
            <person name="Gunter L.E."/>
            <person name="McDaniel S.F."/>
            <person name="Hoernstein S.N.W."/>
            <person name="Larsson A."/>
            <person name="Li F.W."/>
            <person name="Perroud P.F."/>
            <person name="Phillips J."/>
            <person name="Ranjan P."/>
            <person name="Rokshar D.S."/>
            <person name="Rothfels C.J."/>
            <person name="Schneider L."/>
            <person name="Shu S."/>
            <person name="Stevenson D.W."/>
            <person name="Thummler F."/>
            <person name="Tillich M."/>
            <person name="Villarreal Aguilar J.C."/>
            <person name="Widiez T."/>
            <person name="Wong G.K."/>
            <person name="Wymore A."/>
            <person name="Zhang Y."/>
            <person name="Zimmer A.D."/>
            <person name="Quatrano R.S."/>
            <person name="Mayer K.F.X."/>
            <person name="Goodstein D."/>
            <person name="Casacuberta J.M."/>
            <person name="Vandepoele K."/>
            <person name="Reski R."/>
            <person name="Cuming A.C."/>
            <person name="Tuskan G.A."/>
            <person name="Maumus F."/>
            <person name="Salse J."/>
            <person name="Schmutz J."/>
            <person name="Rensing S.A."/>
        </authorList>
    </citation>
    <scope>NUCLEOTIDE SEQUENCE [LARGE SCALE GENOMIC DNA]</scope>
    <source>
        <strain evidence="23 24">cv. Gransden 2004</strain>
    </source>
</reference>
<evidence type="ECO:0000256" key="9">
    <source>
        <dbReference type="ARBA" id="ARBA00022692"/>
    </source>
</evidence>
<reference evidence="23 24" key="1">
    <citation type="journal article" date="2008" name="Science">
        <title>The Physcomitrella genome reveals evolutionary insights into the conquest of land by plants.</title>
        <authorList>
            <person name="Rensing S."/>
            <person name="Lang D."/>
            <person name="Zimmer A."/>
            <person name="Terry A."/>
            <person name="Salamov A."/>
            <person name="Shapiro H."/>
            <person name="Nishiyama T."/>
            <person name="Perroud P.-F."/>
            <person name="Lindquist E."/>
            <person name="Kamisugi Y."/>
            <person name="Tanahashi T."/>
            <person name="Sakakibara K."/>
            <person name="Fujita T."/>
            <person name="Oishi K."/>
            <person name="Shin-I T."/>
            <person name="Kuroki Y."/>
            <person name="Toyoda A."/>
            <person name="Suzuki Y."/>
            <person name="Hashimoto A."/>
            <person name="Yamaguchi K."/>
            <person name="Sugano A."/>
            <person name="Kohara Y."/>
            <person name="Fujiyama A."/>
            <person name="Anterola A."/>
            <person name="Aoki S."/>
            <person name="Ashton N."/>
            <person name="Barbazuk W.B."/>
            <person name="Barker E."/>
            <person name="Bennetzen J."/>
            <person name="Bezanilla M."/>
            <person name="Blankenship R."/>
            <person name="Cho S.H."/>
            <person name="Dutcher S."/>
            <person name="Estelle M."/>
            <person name="Fawcett J.A."/>
            <person name="Gundlach H."/>
            <person name="Hanada K."/>
            <person name="Heyl A."/>
            <person name="Hicks K.A."/>
            <person name="Hugh J."/>
            <person name="Lohr M."/>
            <person name="Mayer K."/>
            <person name="Melkozernov A."/>
            <person name="Murata T."/>
            <person name="Nelson D."/>
            <person name="Pils B."/>
            <person name="Prigge M."/>
            <person name="Reiss B."/>
            <person name="Renner T."/>
            <person name="Rombauts S."/>
            <person name="Rushton P."/>
            <person name="Sanderfoot A."/>
            <person name="Schween G."/>
            <person name="Shiu S.-H."/>
            <person name="Stueber K."/>
            <person name="Theodoulou F.L."/>
            <person name="Tu H."/>
            <person name="Van de Peer Y."/>
            <person name="Verrier P.J."/>
            <person name="Waters E."/>
            <person name="Wood A."/>
            <person name="Yang L."/>
            <person name="Cove D."/>
            <person name="Cuming A."/>
            <person name="Hasebe M."/>
            <person name="Lucas S."/>
            <person name="Mishler D.B."/>
            <person name="Reski R."/>
            <person name="Grigoriev I."/>
            <person name="Quatrano R.S."/>
            <person name="Boore J.L."/>
        </authorList>
    </citation>
    <scope>NUCLEOTIDE SEQUENCE [LARGE SCALE GENOMIC DNA]</scope>
    <source>
        <strain evidence="23 24">cv. Gransden 2004</strain>
    </source>
</reference>
<dbReference type="InterPro" id="IPR017441">
    <property type="entry name" value="Protein_kinase_ATP_BS"/>
</dbReference>
<dbReference type="Pfam" id="PF08263">
    <property type="entry name" value="LRRNT_2"/>
    <property type="match status" value="1"/>
</dbReference>
<evidence type="ECO:0000313" key="23">
    <source>
        <dbReference type="EnsemblPlants" id="Pp3c6_22000V3.3"/>
    </source>
</evidence>
<dbReference type="InterPro" id="IPR055414">
    <property type="entry name" value="LRR_R13L4/SHOC2-like"/>
</dbReference>
<dbReference type="FunFam" id="3.80.10.10:FF:000778">
    <property type="entry name" value="Putative leucine-rich repeat receptor-like protein kinase"/>
    <property type="match status" value="1"/>
</dbReference>
<evidence type="ECO:0000256" key="2">
    <source>
        <dbReference type="ARBA" id="ARBA00008684"/>
    </source>
</evidence>
<keyword evidence="24" id="KW-1185">Reference proteome</keyword>
<dbReference type="InterPro" id="IPR001611">
    <property type="entry name" value="Leu-rich_rpt"/>
</dbReference>
<feature type="chain" id="PRO_5029841205" description="Protein kinase domain-containing protein" evidence="21">
    <location>
        <begin position="34"/>
        <end position="1002"/>
    </location>
</feature>
<evidence type="ECO:0000256" key="18">
    <source>
        <dbReference type="ARBA" id="ARBA00023180"/>
    </source>
</evidence>
<dbReference type="InterPro" id="IPR000719">
    <property type="entry name" value="Prot_kinase_dom"/>
</dbReference>
<dbReference type="InterPro" id="IPR013210">
    <property type="entry name" value="LRR_N_plant-typ"/>
</dbReference>
<dbReference type="SUPFAM" id="SSF52058">
    <property type="entry name" value="L domain-like"/>
    <property type="match status" value="1"/>
</dbReference>
<evidence type="ECO:0000256" key="13">
    <source>
        <dbReference type="ARBA" id="ARBA00022777"/>
    </source>
</evidence>
<dbReference type="GO" id="GO:0033612">
    <property type="term" value="F:receptor serine/threonine kinase binding"/>
    <property type="evidence" value="ECO:0000318"/>
    <property type="project" value="GO_Central"/>
</dbReference>
<evidence type="ECO:0000256" key="3">
    <source>
        <dbReference type="ARBA" id="ARBA00022473"/>
    </source>
</evidence>
<dbReference type="GO" id="GO:0005886">
    <property type="term" value="C:plasma membrane"/>
    <property type="evidence" value="ECO:0007669"/>
    <property type="project" value="UniProtKB-SubCell"/>
</dbReference>
<dbReference type="InterPro" id="IPR032675">
    <property type="entry name" value="LRR_dom_sf"/>
</dbReference>
<evidence type="ECO:0000256" key="16">
    <source>
        <dbReference type="ARBA" id="ARBA00023136"/>
    </source>
</evidence>
<keyword evidence="12 19" id="KW-0547">Nucleotide-binding</keyword>
<dbReference type="SUPFAM" id="SSF56112">
    <property type="entry name" value="Protein kinase-like (PK-like)"/>
    <property type="match status" value="1"/>
</dbReference>
<dbReference type="GO" id="GO:0016020">
    <property type="term" value="C:membrane"/>
    <property type="evidence" value="ECO:0000318"/>
    <property type="project" value="GO_Central"/>
</dbReference>
<dbReference type="AlphaFoldDB" id="A0A7I4DZJ0"/>
<dbReference type="GO" id="GO:1905393">
    <property type="term" value="P:plant organ formation"/>
    <property type="evidence" value="ECO:0007669"/>
    <property type="project" value="UniProtKB-ARBA"/>
</dbReference>
<dbReference type="EnsemblPlants" id="Pp3c6_22000V3.3">
    <property type="protein sequence ID" value="Pp3c6_22000V3.3"/>
    <property type="gene ID" value="Pp3c6_22000"/>
</dbReference>
<evidence type="ECO:0000256" key="12">
    <source>
        <dbReference type="ARBA" id="ARBA00022741"/>
    </source>
</evidence>
<dbReference type="PANTHER" id="PTHR48056">
    <property type="entry name" value="LRR RECEPTOR-LIKE SERINE/THREONINE-PROTEIN KINASE-RELATED"/>
    <property type="match status" value="1"/>
</dbReference>
<dbReference type="PROSITE" id="PS50011">
    <property type="entry name" value="PROTEIN_KINASE_DOM"/>
    <property type="match status" value="1"/>
</dbReference>
<dbReference type="SMART" id="SM00220">
    <property type="entry name" value="S_TKc"/>
    <property type="match status" value="1"/>
</dbReference>
<keyword evidence="4" id="KW-1003">Cell membrane</keyword>
<keyword evidence="9 20" id="KW-0812">Transmembrane</keyword>
<evidence type="ECO:0000313" key="24">
    <source>
        <dbReference type="Proteomes" id="UP000006727"/>
    </source>
</evidence>
<dbReference type="FunFam" id="1.10.510.10:FF:000632">
    <property type="entry name" value="leucine-rich repeat receptor-like protein kinase TDR"/>
    <property type="match status" value="1"/>
</dbReference>
<dbReference type="InterPro" id="IPR008271">
    <property type="entry name" value="Ser/Thr_kinase_AS"/>
</dbReference>
<reference evidence="23" key="3">
    <citation type="submission" date="2020-12" db="UniProtKB">
        <authorList>
            <consortium name="EnsemblPlants"/>
        </authorList>
    </citation>
    <scope>IDENTIFICATION</scope>
</reference>
<dbReference type="SMART" id="SM00365">
    <property type="entry name" value="LRR_SD22"/>
    <property type="match status" value="3"/>
</dbReference>
<dbReference type="SUPFAM" id="SSF52047">
    <property type="entry name" value="RNI-like"/>
    <property type="match status" value="1"/>
</dbReference>
<evidence type="ECO:0000256" key="8">
    <source>
        <dbReference type="ARBA" id="ARBA00022679"/>
    </source>
</evidence>
<dbReference type="InterPro" id="IPR050647">
    <property type="entry name" value="Plant_LRR-RLKs"/>
</dbReference>
<evidence type="ECO:0000256" key="4">
    <source>
        <dbReference type="ARBA" id="ARBA00022475"/>
    </source>
</evidence>
<keyword evidence="13" id="KW-0418">Kinase</keyword>
<dbReference type="InParanoid" id="A0A7I4DZJ0"/>
<feature type="binding site" evidence="19">
    <location>
        <position position="745"/>
    </location>
    <ligand>
        <name>ATP</name>
        <dbReference type="ChEBI" id="CHEBI:30616"/>
    </ligand>
</feature>
<keyword evidence="18" id="KW-0325">Glycoprotein</keyword>
<dbReference type="InterPro" id="IPR011009">
    <property type="entry name" value="Kinase-like_dom_sf"/>
</dbReference>
<evidence type="ECO:0000256" key="17">
    <source>
        <dbReference type="ARBA" id="ARBA00023170"/>
    </source>
</evidence>
<dbReference type="PROSITE" id="PS00108">
    <property type="entry name" value="PROTEIN_KINASE_ST"/>
    <property type="match status" value="1"/>
</dbReference>
<accession>A0A7I4DZJ0</accession>
<keyword evidence="3" id="KW-0217">Developmental protein</keyword>
<keyword evidence="16 20" id="KW-0472">Membrane</keyword>
<dbReference type="Gene3D" id="3.30.200.20">
    <property type="entry name" value="Phosphorylase Kinase, domain 1"/>
    <property type="match status" value="1"/>
</dbReference>
<evidence type="ECO:0000256" key="7">
    <source>
        <dbReference type="ARBA" id="ARBA00022614"/>
    </source>
</evidence>
<dbReference type="Pfam" id="PF23598">
    <property type="entry name" value="LRR_14"/>
    <property type="match status" value="1"/>
</dbReference>
<dbReference type="Pfam" id="PF00069">
    <property type="entry name" value="Pkinase"/>
    <property type="match status" value="1"/>
</dbReference>
<dbReference type="PANTHER" id="PTHR48056:SF26">
    <property type="entry name" value="MDIS1-INTERACTING RECEPTOR LIKE KINASE 1"/>
    <property type="match status" value="1"/>
</dbReference>
<keyword evidence="11" id="KW-0677">Repeat</keyword>
<keyword evidence="17" id="KW-0675">Receptor</keyword>
<keyword evidence="10 21" id="KW-0732">Signal</keyword>
<comment type="subcellular location">
    <subcellularLocation>
        <location evidence="1">Cell membrane</location>
        <topology evidence="1">Single-pass membrane protein</topology>
    </subcellularLocation>
</comment>
<dbReference type="OMA" id="CIPATLC"/>
<dbReference type="GO" id="GO:0009791">
    <property type="term" value="P:post-embryonic development"/>
    <property type="evidence" value="ECO:0007669"/>
    <property type="project" value="UniProtKB-ARBA"/>
</dbReference>
<organism evidence="23 24">
    <name type="scientific">Physcomitrium patens</name>
    <name type="common">Spreading-leaved earth moss</name>
    <name type="synonym">Physcomitrella patens</name>
    <dbReference type="NCBI Taxonomy" id="3218"/>
    <lineage>
        <taxon>Eukaryota</taxon>
        <taxon>Viridiplantae</taxon>
        <taxon>Streptophyta</taxon>
        <taxon>Embryophyta</taxon>
        <taxon>Bryophyta</taxon>
        <taxon>Bryophytina</taxon>
        <taxon>Bryopsida</taxon>
        <taxon>Funariidae</taxon>
        <taxon>Funariales</taxon>
        <taxon>Funariaceae</taxon>
        <taxon>Physcomitrium</taxon>
    </lineage>
</organism>
<protein>
    <recommendedName>
        <fullName evidence="22">Protein kinase domain-containing protein</fullName>
    </recommendedName>
</protein>
<dbReference type="FunFam" id="3.80.10.10:FF:000922">
    <property type="entry name" value="Leucine-rich repeat receptor-like protein kinase PEPR1"/>
    <property type="match status" value="1"/>
</dbReference>
<feature type="domain" description="Protein kinase" evidence="22">
    <location>
        <begin position="716"/>
        <end position="992"/>
    </location>
</feature>
<dbReference type="Pfam" id="PF00560">
    <property type="entry name" value="LRR_1"/>
    <property type="match status" value="5"/>
</dbReference>
<dbReference type="FunFam" id="3.80.10.10:FF:000095">
    <property type="entry name" value="LRR receptor-like serine/threonine-protein kinase GSO1"/>
    <property type="match status" value="1"/>
</dbReference>
<dbReference type="FunFam" id="3.30.200.20:FF:000219">
    <property type="entry name" value="Leucine-rich repeat receptor-like serine/threonine-protein kinase"/>
    <property type="match status" value="1"/>
</dbReference>
<feature type="transmembrane region" description="Helical" evidence="20">
    <location>
        <begin position="648"/>
        <end position="669"/>
    </location>
</feature>